<evidence type="ECO:0000313" key="2">
    <source>
        <dbReference type="EMBL" id="EFI33484.1"/>
    </source>
</evidence>
<keyword evidence="1" id="KW-0812">Transmembrane</keyword>
<keyword evidence="3" id="KW-1185">Reference proteome</keyword>
<evidence type="ECO:0000256" key="1">
    <source>
        <dbReference type="SAM" id="Phobius"/>
    </source>
</evidence>
<dbReference type="eggNOG" id="ENOG50341UQ">
    <property type="taxonomic scope" value="Bacteria"/>
</dbReference>
<keyword evidence="1" id="KW-1133">Transmembrane helix</keyword>
<comment type="caution">
    <text evidence="2">The sequence shown here is derived from an EMBL/GenBank/DDBJ whole genome shotgun (WGS) entry which is preliminary data.</text>
</comment>
<dbReference type="Proteomes" id="UP000005496">
    <property type="component" value="Unassembled WGS sequence"/>
</dbReference>
<gene>
    <name evidence="2" type="ORF">Dthio_PD0818</name>
</gene>
<dbReference type="SUPFAM" id="SSF56925">
    <property type="entry name" value="OMPA-like"/>
    <property type="match status" value="1"/>
</dbReference>
<feature type="transmembrane region" description="Helical" evidence="1">
    <location>
        <begin position="14"/>
        <end position="36"/>
    </location>
</feature>
<dbReference type="Gene3D" id="2.40.160.20">
    <property type="match status" value="1"/>
</dbReference>
<protein>
    <submittedName>
        <fullName evidence="2">Lipid A 3-O-deacylase-related protein</fullName>
    </submittedName>
</protein>
<proteinExistence type="predicted"/>
<reference evidence="2" key="1">
    <citation type="submission" date="2010-05" db="EMBL/GenBank/DDBJ databases">
        <title>The draft genome of Desulfonatronospira thiodismutans ASO3-1.</title>
        <authorList>
            <consortium name="US DOE Joint Genome Institute (JGI-PGF)"/>
            <person name="Lucas S."/>
            <person name="Copeland A."/>
            <person name="Lapidus A."/>
            <person name="Cheng J.-F."/>
            <person name="Bruce D."/>
            <person name="Goodwin L."/>
            <person name="Pitluck S."/>
            <person name="Chertkov O."/>
            <person name="Brettin T."/>
            <person name="Detter J.C."/>
            <person name="Han C."/>
            <person name="Land M.L."/>
            <person name="Hauser L."/>
            <person name="Kyrpides N."/>
            <person name="Mikhailova N."/>
            <person name="Muyzer G."/>
            <person name="Woyke T."/>
        </authorList>
    </citation>
    <scope>NUCLEOTIDE SEQUENCE [LARGE SCALE GENOMIC DNA]</scope>
    <source>
        <strain evidence="2">ASO3-1</strain>
    </source>
</reference>
<evidence type="ECO:0000313" key="3">
    <source>
        <dbReference type="Proteomes" id="UP000005496"/>
    </source>
</evidence>
<dbReference type="AlphaFoldDB" id="D6SS18"/>
<name>D6SS18_9BACT</name>
<keyword evidence="1" id="KW-0472">Membrane</keyword>
<dbReference type="Pfam" id="PF09411">
    <property type="entry name" value="PagL"/>
    <property type="match status" value="1"/>
</dbReference>
<dbReference type="InterPro" id="IPR018550">
    <property type="entry name" value="Lipid-A_deacylase-rel"/>
</dbReference>
<sequence length="206" mass="22908">MAQSHWSIDRLRDAWLYVPLLCLFAVFSMIVAPGLANAEEQERSEVVEPRYGMGLGVALAYDPSDARDFATVTGFALYDYDAIWPHRAPESLRFKVEGSLGGTLRSPPEILASVGFLALYYLDGLSSRFVRPYIEGGVGLIYTEYKVKEQGTRLNFNPQAGVGIEFAGDHNLQPWMSVRLHHLSNAGLSSDNRGVNSLVINMGWFF</sequence>
<organism evidence="2 3">
    <name type="scientific">Desulfonatronospira thiodismutans ASO3-1</name>
    <dbReference type="NCBI Taxonomy" id="555779"/>
    <lineage>
        <taxon>Bacteria</taxon>
        <taxon>Pseudomonadati</taxon>
        <taxon>Thermodesulfobacteriota</taxon>
        <taxon>Desulfovibrionia</taxon>
        <taxon>Desulfovibrionales</taxon>
        <taxon>Desulfonatronovibrionaceae</taxon>
        <taxon>Desulfonatronospira</taxon>
    </lineage>
</organism>
<dbReference type="RefSeq" id="WP_008870836.1">
    <property type="nucleotide sequence ID" value="NZ_ACJN02000003.1"/>
</dbReference>
<dbReference type="EMBL" id="ACJN02000003">
    <property type="protein sequence ID" value="EFI33484.1"/>
    <property type="molecule type" value="Genomic_DNA"/>
</dbReference>
<accession>D6SS18</accession>
<dbReference type="InterPro" id="IPR011250">
    <property type="entry name" value="OMP/PagP_B-barrel"/>
</dbReference>